<reference evidence="1" key="1">
    <citation type="journal article" date="2015" name="Nature">
        <title>Complex archaea that bridge the gap between prokaryotes and eukaryotes.</title>
        <authorList>
            <person name="Spang A."/>
            <person name="Saw J.H."/>
            <person name="Jorgensen S.L."/>
            <person name="Zaremba-Niedzwiedzka K."/>
            <person name="Martijn J."/>
            <person name="Lind A.E."/>
            <person name="van Eijk R."/>
            <person name="Schleper C."/>
            <person name="Guy L."/>
            <person name="Ettema T.J."/>
        </authorList>
    </citation>
    <scope>NUCLEOTIDE SEQUENCE</scope>
</reference>
<protein>
    <submittedName>
        <fullName evidence="1">Uncharacterized protein</fullName>
    </submittedName>
</protein>
<dbReference type="AlphaFoldDB" id="A0A0F9LDZ5"/>
<gene>
    <name evidence="1" type="ORF">LCGC14_1225520</name>
</gene>
<organism evidence="1">
    <name type="scientific">marine sediment metagenome</name>
    <dbReference type="NCBI Taxonomy" id="412755"/>
    <lineage>
        <taxon>unclassified sequences</taxon>
        <taxon>metagenomes</taxon>
        <taxon>ecological metagenomes</taxon>
    </lineage>
</organism>
<accession>A0A0F9LDZ5</accession>
<proteinExistence type="predicted"/>
<name>A0A0F9LDZ5_9ZZZZ</name>
<comment type="caution">
    <text evidence="1">The sequence shown here is derived from an EMBL/GenBank/DDBJ whole genome shotgun (WGS) entry which is preliminary data.</text>
</comment>
<sequence>MDDIKKEAEGASKKILESYSCLSCKRRVGIDELYGAFGMCSQCLALGGFDDHEGG</sequence>
<dbReference type="EMBL" id="LAZR01006493">
    <property type="protein sequence ID" value="KKM91733.1"/>
    <property type="molecule type" value="Genomic_DNA"/>
</dbReference>
<evidence type="ECO:0000313" key="1">
    <source>
        <dbReference type="EMBL" id="KKM91733.1"/>
    </source>
</evidence>